<proteinExistence type="predicted"/>
<feature type="region of interest" description="Disordered" evidence="1">
    <location>
        <begin position="72"/>
        <end position="131"/>
    </location>
</feature>
<feature type="non-terminal residue" evidence="2">
    <location>
        <position position="131"/>
    </location>
</feature>
<evidence type="ECO:0000313" key="3">
    <source>
        <dbReference type="Proteomes" id="UP001054857"/>
    </source>
</evidence>
<feature type="compositionally biased region" description="Low complexity" evidence="1">
    <location>
        <begin position="72"/>
        <end position="88"/>
    </location>
</feature>
<dbReference type="AlphaFoldDB" id="A0AAD3HQ93"/>
<evidence type="ECO:0000256" key="1">
    <source>
        <dbReference type="SAM" id="MobiDB-lite"/>
    </source>
</evidence>
<reference evidence="2 3" key="1">
    <citation type="journal article" date="2021" name="Sci. Rep.">
        <title>Genome sequencing of the multicellular alga Astrephomene provides insights into convergent evolution of germ-soma differentiation.</title>
        <authorList>
            <person name="Yamashita S."/>
            <person name="Yamamoto K."/>
            <person name="Matsuzaki R."/>
            <person name="Suzuki S."/>
            <person name="Yamaguchi H."/>
            <person name="Hirooka S."/>
            <person name="Minakuchi Y."/>
            <person name="Miyagishima S."/>
            <person name="Kawachi M."/>
            <person name="Toyoda A."/>
            <person name="Nozaki H."/>
        </authorList>
    </citation>
    <scope>NUCLEOTIDE SEQUENCE [LARGE SCALE GENOMIC DNA]</scope>
    <source>
        <strain evidence="2 3">NIES-4017</strain>
    </source>
</reference>
<protein>
    <submittedName>
        <fullName evidence="2">Uncharacterized protein</fullName>
    </submittedName>
</protein>
<comment type="caution">
    <text evidence="2">The sequence shown here is derived from an EMBL/GenBank/DDBJ whole genome shotgun (WGS) entry which is preliminary data.</text>
</comment>
<evidence type="ECO:0000313" key="2">
    <source>
        <dbReference type="EMBL" id="GFR48665.1"/>
    </source>
</evidence>
<accession>A0AAD3HQ93</accession>
<organism evidence="2 3">
    <name type="scientific">Astrephomene gubernaculifera</name>
    <dbReference type="NCBI Taxonomy" id="47775"/>
    <lineage>
        <taxon>Eukaryota</taxon>
        <taxon>Viridiplantae</taxon>
        <taxon>Chlorophyta</taxon>
        <taxon>core chlorophytes</taxon>
        <taxon>Chlorophyceae</taxon>
        <taxon>CS clade</taxon>
        <taxon>Chlamydomonadales</taxon>
        <taxon>Astrephomenaceae</taxon>
        <taxon>Astrephomene</taxon>
    </lineage>
</organism>
<keyword evidence="3" id="KW-1185">Reference proteome</keyword>
<name>A0AAD3HQ93_9CHLO</name>
<dbReference type="EMBL" id="BMAR01000025">
    <property type="protein sequence ID" value="GFR48665.1"/>
    <property type="molecule type" value="Genomic_DNA"/>
</dbReference>
<sequence>MNAPDRLADNKALVAEALSSCLRTALKIPELVVKDQGTQLTELSSELVSKAPIITATCALAKRQAAKALAAATTTTPTTATPASTAPPHLRHHHHQQPYPEAFPSPNTPATARPVGQGPQLLAAASARLEA</sequence>
<gene>
    <name evidence="2" type="ORF">Agub_g10620</name>
</gene>
<dbReference type="Proteomes" id="UP001054857">
    <property type="component" value="Unassembled WGS sequence"/>
</dbReference>